<evidence type="ECO:0000259" key="10">
    <source>
        <dbReference type="PROSITE" id="PS50113"/>
    </source>
</evidence>
<dbReference type="EC" id="2.7.13.3" evidence="2"/>
<feature type="domain" description="PAS" evidence="9">
    <location>
        <begin position="302"/>
        <end position="347"/>
    </location>
</feature>
<dbReference type="Pfam" id="PF12860">
    <property type="entry name" value="PAS_7"/>
    <property type="match status" value="1"/>
</dbReference>
<evidence type="ECO:0000313" key="11">
    <source>
        <dbReference type="EMBL" id="GMG85238.1"/>
    </source>
</evidence>
<dbReference type="NCBIfam" id="TIGR00229">
    <property type="entry name" value="sensory_box"/>
    <property type="match status" value="2"/>
</dbReference>
<evidence type="ECO:0000256" key="7">
    <source>
        <dbReference type="SAM" id="SignalP"/>
    </source>
</evidence>
<feature type="coiled-coil region" evidence="6">
    <location>
        <begin position="542"/>
        <end position="572"/>
    </location>
</feature>
<dbReference type="CDD" id="cd16922">
    <property type="entry name" value="HATPase_EvgS-ArcB-TorS-like"/>
    <property type="match status" value="1"/>
</dbReference>
<sequence length="946" mass="105156">MIHAGILCAVLLVLCAGFRPGTAAASADTLTRQINVGLFDNAPKIFRDDKGDAQGFFPGLIDAIAERHGMRVVYVPCELERCVQMVRRGEIDILPDVAYTEEGVRRMRFGREPVLQTWSALYTRQGSSRPLRDLADLDGRRVAVMQDGPQERELREAAARTGFEVEIIALPSLIEVMRAVSRGDADIGVVNHHFGLAHEDKFALERSSIVFRPLSLYFVYSPGVPQSMVEVVDATVALMKADPKSEYYALLDRWLVRKSSFALPDWVPIVTGLTAALLLASLGVNAYLRKAVAEKTSALRESQNRLKAIFDNAPVEIYLKDCDGRYIEINKQFEMLFNVQAEDIVGKLPQDVHYSSLADRTRAHDLHVIETGQTLAREEYATTELGDRILHTVKFPVFDAAGEISGVGAVVADVTEQTLARERAIEVEQRLLDAINILPDGFVLFDSDDRLVMCNDKFREIFARSAEIIEEGVSYEAFLRYGVRNGQFLDAEGQEEAWVAECLERHRTADSSFEIRLPDDRWVRVVERRTASGGSVGFRFDITEAKRQARALDSARKRAEAAAGQLREQTRKLAQVVEITGIGGWELDVESDTLFWDSITKSIHEVPRWYEPTLDAAMAFYTPDSRRTITEAVTTCIERRLPFDRELELVTATGRSIWVRATGQPLVENGRLKRLMGALQDITAQKAHERSLEESWLAAEKANIAKSQFLANMSHEIRTPMNGVTGMLALLLRSDLTEPQRVQAQTAHASASGLMQILNDILDYSKLEANEVQIDSAPYDLRDVVDEVFAMLELRAKEKRLALRIEIDEEVPKRMLGDPARVRQVLVNLAGNAIKFTESGEVCVRAGLDPRNDGFIRLEVRDTGIGISSEGQKTLFTRFAQADGTIGRRYGGTGLGLAISKQLVEALGGQIGVESSLGTGSLFWFTLPIEHRGSNSVALAFGTAAR</sequence>
<evidence type="ECO:0000259" key="8">
    <source>
        <dbReference type="PROSITE" id="PS50109"/>
    </source>
</evidence>
<evidence type="ECO:0000313" key="12">
    <source>
        <dbReference type="Proteomes" id="UP001239909"/>
    </source>
</evidence>
<evidence type="ECO:0000259" key="9">
    <source>
        <dbReference type="PROSITE" id="PS50112"/>
    </source>
</evidence>
<dbReference type="SUPFAM" id="SSF55785">
    <property type="entry name" value="PYP-like sensor domain (PAS domain)"/>
    <property type="match status" value="3"/>
</dbReference>
<feature type="domain" description="Histidine kinase" evidence="8">
    <location>
        <begin position="712"/>
        <end position="931"/>
    </location>
</feature>
<dbReference type="Pfam" id="PF02518">
    <property type="entry name" value="HATPase_c"/>
    <property type="match status" value="1"/>
</dbReference>
<dbReference type="InterPro" id="IPR003661">
    <property type="entry name" value="HisK_dim/P_dom"/>
</dbReference>
<dbReference type="InterPro" id="IPR035965">
    <property type="entry name" value="PAS-like_dom_sf"/>
</dbReference>
<feature type="domain" description="PAC" evidence="10">
    <location>
        <begin position="643"/>
        <end position="694"/>
    </location>
</feature>
<dbReference type="RefSeq" id="WP_285674523.1">
    <property type="nucleotide sequence ID" value="NZ_BSYI01000055.1"/>
</dbReference>
<keyword evidence="3" id="KW-0597">Phosphoprotein</keyword>
<dbReference type="InterPro" id="IPR005467">
    <property type="entry name" value="His_kinase_dom"/>
</dbReference>
<dbReference type="InterPro" id="IPR036890">
    <property type="entry name" value="HATPase_C_sf"/>
</dbReference>
<keyword evidence="7" id="KW-0732">Signal</keyword>
<reference evidence="11 12" key="1">
    <citation type="submission" date="2023-04" db="EMBL/GenBank/DDBJ databases">
        <title>Marinoamorphus aggregata gen. nov., sp. Nov., isolate from tissue of brittle star Ophioplocus japonicus.</title>
        <authorList>
            <person name="Kawano K."/>
            <person name="Sawayama S."/>
            <person name="Nakagawa S."/>
        </authorList>
    </citation>
    <scope>NUCLEOTIDE SEQUENCE [LARGE SCALE GENOMIC DNA]</scope>
    <source>
        <strain evidence="11 12">NKW23</strain>
    </source>
</reference>
<dbReference type="Gene3D" id="3.40.190.10">
    <property type="entry name" value="Periplasmic binding protein-like II"/>
    <property type="match status" value="2"/>
</dbReference>
<name>A0ABQ6LT22_9RHOB</name>
<evidence type="ECO:0000256" key="3">
    <source>
        <dbReference type="ARBA" id="ARBA00022553"/>
    </source>
</evidence>
<dbReference type="Gene3D" id="1.10.287.130">
    <property type="match status" value="1"/>
</dbReference>
<dbReference type="SMART" id="SM00387">
    <property type="entry name" value="HATPase_c"/>
    <property type="match status" value="1"/>
</dbReference>
<evidence type="ECO:0000256" key="5">
    <source>
        <dbReference type="ARBA" id="ARBA00022777"/>
    </source>
</evidence>
<gene>
    <name evidence="11" type="ORF">LNKW23_44550</name>
</gene>
<keyword evidence="12" id="KW-1185">Reference proteome</keyword>
<feature type="signal peptide" evidence="7">
    <location>
        <begin position="1"/>
        <end position="23"/>
    </location>
</feature>
<protein>
    <recommendedName>
        <fullName evidence="2">histidine kinase</fullName>
        <ecNumber evidence="2">2.7.13.3</ecNumber>
    </recommendedName>
</protein>
<evidence type="ECO:0000256" key="4">
    <source>
        <dbReference type="ARBA" id="ARBA00022679"/>
    </source>
</evidence>
<dbReference type="PANTHER" id="PTHR43047:SF64">
    <property type="entry name" value="HISTIDINE KINASE CONTAINING CHEY-HOMOLOGOUS RECEIVER DOMAIN AND PAS DOMAIN-RELATED"/>
    <property type="match status" value="1"/>
</dbReference>
<accession>A0ABQ6LT22</accession>
<dbReference type="SUPFAM" id="SSF55874">
    <property type="entry name" value="ATPase domain of HSP90 chaperone/DNA topoisomerase II/histidine kinase"/>
    <property type="match status" value="1"/>
</dbReference>
<comment type="caution">
    <text evidence="11">The sequence shown here is derived from an EMBL/GenBank/DDBJ whole genome shotgun (WGS) entry which is preliminary data.</text>
</comment>
<dbReference type="Pfam" id="PF00497">
    <property type="entry name" value="SBP_bac_3"/>
    <property type="match status" value="1"/>
</dbReference>
<dbReference type="Proteomes" id="UP001239909">
    <property type="component" value="Unassembled WGS sequence"/>
</dbReference>
<evidence type="ECO:0000256" key="6">
    <source>
        <dbReference type="SAM" id="Coils"/>
    </source>
</evidence>
<comment type="catalytic activity">
    <reaction evidence="1">
        <text>ATP + protein L-histidine = ADP + protein N-phospho-L-histidine.</text>
        <dbReference type="EC" id="2.7.13.3"/>
    </reaction>
</comment>
<dbReference type="SMART" id="SM00086">
    <property type="entry name" value="PAC"/>
    <property type="match status" value="2"/>
</dbReference>
<dbReference type="InterPro" id="IPR003594">
    <property type="entry name" value="HATPase_dom"/>
</dbReference>
<dbReference type="SUPFAM" id="SSF53850">
    <property type="entry name" value="Periplasmic binding protein-like II"/>
    <property type="match status" value="1"/>
</dbReference>
<keyword evidence="6" id="KW-0175">Coiled coil</keyword>
<dbReference type="PROSITE" id="PS50109">
    <property type="entry name" value="HIS_KIN"/>
    <property type="match status" value="1"/>
</dbReference>
<evidence type="ECO:0000256" key="1">
    <source>
        <dbReference type="ARBA" id="ARBA00000085"/>
    </source>
</evidence>
<keyword evidence="4" id="KW-0808">Transferase</keyword>
<dbReference type="InterPro" id="IPR000014">
    <property type="entry name" value="PAS"/>
</dbReference>
<dbReference type="InterPro" id="IPR000700">
    <property type="entry name" value="PAS-assoc_C"/>
</dbReference>
<dbReference type="PRINTS" id="PR00344">
    <property type="entry name" value="BCTRLSENSOR"/>
</dbReference>
<dbReference type="InterPro" id="IPR013656">
    <property type="entry name" value="PAS_4"/>
</dbReference>
<evidence type="ECO:0000256" key="2">
    <source>
        <dbReference type="ARBA" id="ARBA00012438"/>
    </source>
</evidence>
<dbReference type="CDD" id="cd00082">
    <property type="entry name" value="HisKA"/>
    <property type="match status" value="1"/>
</dbReference>
<dbReference type="Pfam" id="PF13426">
    <property type="entry name" value="PAS_9"/>
    <property type="match status" value="1"/>
</dbReference>
<dbReference type="SMART" id="SM00062">
    <property type="entry name" value="PBPb"/>
    <property type="match status" value="1"/>
</dbReference>
<dbReference type="Pfam" id="PF00512">
    <property type="entry name" value="HisKA"/>
    <property type="match status" value="1"/>
</dbReference>
<dbReference type="SMART" id="SM00091">
    <property type="entry name" value="PAS"/>
    <property type="match status" value="2"/>
</dbReference>
<dbReference type="Gene3D" id="3.30.565.10">
    <property type="entry name" value="Histidine kinase-like ATPase, C-terminal domain"/>
    <property type="match status" value="1"/>
</dbReference>
<dbReference type="EMBL" id="BSYI01000055">
    <property type="protein sequence ID" value="GMG85238.1"/>
    <property type="molecule type" value="Genomic_DNA"/>
</dbReference>
<proteinExistence type="predicted"/>
<dbReference type="InterPro" id="IPR004358">
    <property type="entry name" value="Sig_transdc_His_kin-like_C"/>
</dbReference>
<keyword evidence="5" id="KW-0418">Kinase</keyword>
<dbReference type="InterPro" id="IPR001610">
    <property type="entry name" value="PAC"/>
</dbReference>
<dbReference type="PROSITE" id="PS50112">
    <property type="entry name" value="PAS"/>
    <property type="match status" value="1"/>
</dbReference>
<feature type="chain" id="PRO_5046496001" description="histidine kinase" evidence="7">
    <location>
        <begin position="24"/>
        <end position="946"/>
    </location>
</feature>
<dbReference type="Gene3D" id="3.30.450.20">
    <property type="entry name" value="PAS domain"/>
    <property type="match status" value="3"/>
</dbReference>
<dbReference type="SUPFAM" id="SSF47384">
    <property type="entry name" value="Homodimeric domain of signal transducing histidine kinase"/>
    <property type="match status" value="1"/>
</dbReference>
<dbReference type="Pfam" id="PF08448">
    <property type="entry name" value="PAS_4"/>
    <property type="match status" value="1"/>
</dbReference>
<dbReference type="InterPro" id="IPR036097">
    <property type="entry name" value="HisK_dim/P_sf"/>
</dbReference>
<dbReference type="SMART" id="SM00388">
    <property type="entry name" value="HisKA"/>
    <property type="match status" value="1"/>
</dbReference>
<dbReference type="InterPro" id="IPR001638">
    <property type="entry name" value="Solute-binding_3/MltF_N"/>
</dbReference>
<dbReference type="PANTHER" id="PTHR43047">
    <property type="entry name" value="TWO-COMPONENT HISTIDINE PROTEIN KINASE"/>
    <property type="match status" value="1"/>
</dbReference>
<dbReference type="PROSITE" id="PS50113">
    <property type="entry name" value="PAC"/>
    <property type="match status" value="1"/>
</dbReference>
<organism evidence="11 12">
    <name type="scientific">Paralimibaculum aggregatum</name>
    <dbReference type="NCBI Taxonomy" id="3036245"/>
    <lineage>
        <taxon>Bacteria</taxon>
        <taxon>Pseudomonadati</taxon>
        <taxon>Pseudomonadota</taxon>
        <taxon>Alphaproteobacteria</taxon>
        <taxon>Rhodobacterales</taxon>
        <taxon>Paracoccaceae</taxon>
        <taxon>Paralimibaculum</taxon>
    </lineage>
</organism>